<dbReference type="Proteomes" id="UP001140172">
    <property type="component" value="Unassembled WGS sequence"/>
</dbReference>
<accession>A0A9W8HA52</accession>
<dbReference type="EMBL" id="JANBUM010000302">
    <property type="protein sequence ID" value="KAJ2779364.1"/>
    <property type="molecule type" value="Genomic_DNA"/>
</dbReference>
<keyword evidence="1" id="KW-0472">Membrane</keyword>
<name>A0A9W8HA52_9FUNG</name>
<gene>
    <name evidence="2" type="ORF">GGI15_003896</name>
</gene>
<evidence type="ECO:0000256" key="1">
    <source>
        <dbReference type="SAM" id="Phobius"/>
    </source>
</evidence>
<organism evidence="2 3">
    <name type="scientific">Coemansia interrupta</name>
    <dbReference type="NCBI Taxonomy" id="1126814"/>
    <lineage>
        <taxon>Eukaryota</taxon>
        <taxon>Fungi</taxon>
        <taxon>Fungi incertae sedis</taxon>
        <taxon>Zoopagomycota</taxon>
        <taxon>Kickxellomycotina</taxon>
        <taxon>Kickxellomycetes</taxon>
        <taxon>Kickxellales</taxon>
        <taxon>Kickxellaceae</taxon>
        <taxon>Coemansia</taxon>
    </lineage>
</organism>
<keyword evidence="1" id="KW-0812">Transmembrane</keyword>
<reference evidence="2" key="1">
    <citation type="submission" date="2022-07" db="EMBL/GenBank/DDBJ databases">
        <title>Phylogenomic reconstructions and comparative analyses of Kickxellomycotina fungi.</title>
        <authorList>
            <person name="Reynolds N.K."/>
            <person name="Stajich J.E."/>
            <person name="Barry K."/>
            <person name="Grigoriev I.V."/>
            <person name="Crous P."/>
            <person name="Smith M.E."/>
        </authorList>
    </citation>
    <scope>NUCLEOTIDE SEQUENCE</scope>
    <source>
        <strain evidence="2">BCRC 34489</strain>
    </source>
</reference>
<keyword evidence="1" id="KW-1133">Transmembrane helix</keyword>
<feature type="transmembrane region" description="Helical" evidence="1">
    <location>
        <begin position="100"/>
        <end position="118"/>
    </location>
</feature>
<dbReference type="AlphaFoldDB" id="A0A9W8HA52"/>
<evidence type="ECO:0000313" key="3">
    <source>
        <dbReference type="Proteomes" id="UP001140172"/>
    </source>
</evidence>
<feature type="transmembrane region" description="Helical" evidence="1">
    <location>
        <begin position="62"/>
        <end position="80"/>
    </location>
</feature>
<comment type="caution">
    <text evidence="2">The sequence shown here is derived from an EMBL/GenBank/DDBJ whole genome shotgun (WGS) entry which is preliminary data.</text>
</comment>
<evidence type="ECO:0000313" key="2">
    <source>
        <dbReference type="EMBL" id="KAJ2779364.1"/>
    </source>
</evidence>
<sequence length="278" mass="31365">MDLTGDRGSANGKFTRPMSFEEAEEFKRLQSMAYEYDSYLLPLFPSLYALAPQSTKISQLECIPIIGNLAVFYIICKFIIRASNIGSIGGNTTLYMTGYAFLMLITGFIPFANVWIAYNLRPLYKCWQILSAEVDRRGLYYGVSKAGMRTEYATSVLASSSSMYHLAPPSTGDTPLQGVPYELSNPTIHGSPANNREMKHMSDDMVSREKRGYSSFIPVRDHGKQPLKSIIADSEYDDYSTRRHSFDSMRASTVPSEADFLKKGYSIRQSHLDNWPLR</sequence>
<dbReference type="OrthoDB" id="5538802at2759"/>
<keyword evidence="3" id="KW-1185">Reference proteome</keyword>
<protein>
    <submittedName>
        <fullName evidence="2">Uncharacterized protein</fullName>
    </submittedName>
</protein>
<proteinExistence type="predicted"/>